<evidence type="ECO:0000256" key="3">
    <source>
        <dbReference type="ARBA" id="ARBA00004721"/>
    </source>
</evidence>
<evidence type="ECO:0000256" key="13">
    <source>
        <dbReference type="PIRSR" id="PIRSR602403-1"/>
    </source>
</evidence>
<evidence type="ECO:0000313" key="14">
    <source>
        <dbReference type="EMBL" id="KAG7441875.1"/>
    </source>
</evidence>
<reference evidence="14" key="1">
    <citation type="submission" date="2020-11" db="EMBL/GenBank/DDBJ databases">
        <title>Adaptations for nitrogen fixation in a non-lichenized fungal sporocarp promotes dispersal by wood-feeding termites.</title>
        <authorList>
            <consortium name="DOE Joint Genome Institute"/>
            <person name="Koch R.A."/>
            <person name="Yoon G."/>
            <person name="Arayal U."/>
            <person name="Lail K."/>
            <person name="Amirebrahimi M."/>
            <person name="Labutti K."/>
            <person name="Lipzen A."/>
            <person name="Riley R."/>
            <person name="Barry K."/>
            <person name="Henrissat B."/>
            <person name="Grigoriev I.V."/>
            <person name="Herr J.R."/>
            <person name="Aime M.C."/>
        </authorList>
    </citation>
    <scope>NUCLEOTIDE SEQUENCE</scope>
    <source>
        <strain evidence="14">MCA 3950</strain>
    </source>
</reference>
<comment type="similarity">
    <text evidence="4">Belongs to the cytochrome P450 family.</text>
</comment>
<evidence type="ECO:0000256" key="8">
    <source>
        <dbReference type="ARBA" id="ARBA00022989"/>
    </source>
</evidence>
<dbReference type="PRINTS" id="PR00385">
    <property type="entry name" value="P450"/>
</dbReference>
<evidence type="ECO:0000313" key="15">
    <source>
        <dbReference type="Proteomes" id="UP000812287"/>
    </source>
</evidence>
<evidence type="ECO:0000256" key="4">
    <source>
        <dbReference type="ARBA" id="ARBA00010617"/>
    </source>
</evidence>
<evidence type="ECO:0000256" key="11">
    <source>
        <dbReference type="ARBA" id="ARBA00023033"/>
    </source>
</evidence>
<feature type="binding site" description="axial binding residue" evidence="13">
    <location>
        <position position="476"/>
    </location>
    <ligand>
        <name>heme</name>
        <dbReference type="ChEBI" id="CHEBI:30413"/>
    </ligand>
    <ligandPart>
        <name>Fe</name>
        <dbReference type="ChEBI" id="CHEBI:18248"/>
    </ligandPart>
</feature>
<keyword evidence="7 13" id="KW-0479">Metal-binding</keyword>
<gene>
    <name evidence="14" type="ORF">BT62DRAFT_974328</name>
</gene>
<evidence type="ECO:0000256" key="5">
    <source>
        <dbReference type="ARBA" id="ARBA00022617"/>
    </source>
</evidence>
<dbReference type="InterPro" id="IPR036396">
    <property type="entry name" value="Cyt_P450_sf"/>
</dbReference>
<comment type="pathway">
    <text evidence="3">Secondary metabolite biosynthesis; terpenoid biosynthesis.</text>
</comment>
<keyword evidence="5 13" id="KW-0349">Heme</keyword>
<dbReference type="GO" id="GO:0020037">
    <property type="term" value="F:heme binding"/>
    <property type="evidence" value="ECO:0007669"/>
    <property type="project" value="InterPro"/>
</dbReference>
<keyword evidence="15" id="KW-1185">Reference proteome</keyword>
<sequence>MSLPQLSLAFLVLSVTYALYRRITRISLGDVPGPTSTSFLYGSLPELLSGQAGEVDFKWQQMYGDVIRVRASLGEERLLISDPKAIHHVYQGTKYQYIKPPGRAELIRPLMRDPDVNNHPRNRKAVEPAFTVGEIKSYLSIFFSCTEKMTSKWLDMIPAVGDQSMVVDVASWASKVTLDIVGEAIFDCHFGVLDESEHPLAEAYANLFFNTFSAPNSESARSMSLSLCLVEWLPRWMIRFMVNHSPARRFSYIRNSSAVISEITTQLLNKKANDPVLGKRKKDIMSLLIKAKESNDPKTRLDDDEVLTLMNGMLFAGHETSGNTLSWLLFELAKAPAIQQKLRAEIRANLMLQNRSDLAPSDLDSMTYLNAVLKETLRFHPISYNSPRMASRDDILPLSKPIATRSGKVLHELPIPKGTYVISSIAGYNRNKNVFGEDAHVFNPERWLNGDVKQNAKVSLGMYGNLFTFIGGPQSCMGWRFAVCELQALMVEIIDKFEFSLTEDWIRIRRESCRVMVPTLEGEVEKGARLPLKVKIASR</sequence>
<comment type="subcellular location">
    <subcellularLocation>
        <location evidence="2">Membrane</location>
    </subcellularLocation>
</comment>
<keyword evidence="8" id="KW-1133">Transmembrane helix</keyword>
<dbReference type="OrthoDB" id="1470350at2759"/>
<proteinExistence type="inferred from homology"/>
<name>A0A9P8ANG3_9AGAR</name>
<evidence type="ECO:0000256" key="12">
    <source>
        <dbReference type="ARBA" id="ARBA00023136"/>
    </source>
</evidence>
<dbReference type="GO" id="GO:0004497">
    <property type="term" value="F:monooxygenase activity"/>
    <property type="evidence" value="ECO:0007669"/>
    <property type="project" value="UniProtKB-KW"/>
</dbReference>
<comment type="cofactor">
    <cofactor evidence="1 13">
        <name>heme</name>
        <dbReference type="ChEBI" id="CHEBI:30413"/>
    </cofactor>
</comment>
<dbReference type="PANTHER" id="PTHR24305:SF166">
    <property type="entry name" value="CYTOCHROME P450 12A4, MITOCHONDRIAL-RELATED"/>
    <property type="match status" value="1"/>
</dbReference>
<dbReference type="PANTHER" id="PTHR24305">
    <property type="entry name" value="CYTOCHROME P450"/>
    <property type="match status" value="1"/>
</dbReference>
<dbReference type="SUPFAM" id="SSF48264">
    <property type="entry name" value="Cytochrome P450"/>
    <property type="match status" value="1"/>
</dbReference>
<evidence type="ECO:0000256" key="6">
    <source>
        <dbReference type="ARBA" id="ARBA00022692"/>
    </source>
</evidence>
<accession>A0A9P8ANG3</accession>
<dbReference type="GO" id="GO:0016705">
    <property type="term" value="F:oxidoreductase activity, acting on paired donors, with incorporation or reduction of molecular oxygen"/>
    <property type="evidence" value="ECO:0007669"/>
    <property type="project" value="InterPro"/>
</dbReference>
<keyword evidence="6" id="KW-0812">Transmembrane</keyword>
<dbReference type="PRINTS" id="PR00465">
    <property type="entry name" value="EP450IV"/>
</dbReference>
<dbReference type="GO" id="GO:0016020">
    <property type="term" value="C:membrane"/>
    <property type="evidence" value="ECO:0007669"/>
    <property type="project" value="UniProtKB-SubCell"/>
</dbReference>
<dbReference type="RefSeq" id="XP_043035375.1">
    <property type="nucleotide sequence ID" value="XM_043189158.1"/>
</dbReference>
<evidence type="ECO:0000256" key="1">
    <source>
        <dbReference type="ARBA" id="ARBA00001971"/>
    </source>
</evidence>
<keyword evidence="11" id="KW-0503">Monooxygenase</keyword>
<dbReference type="Proteomes" id="UP000812287">
    <property type="component" value="Unassembled WGS sequence"/>
</dbReference>
<keyword evidence="12" id="KW-0472">Membrane</keyword>
<dbReference type="InterPro" id="IPR002403">
    <property type="entry name" value="Cyt_P450_E_grp-IV"/>
</dbReference>
<organism evidence="14 15">
    <name type="scientific">Guyanagaster necrorhizus</name>
    <dbReference type="NCBI Taxonomy" id="856835"/>
    <lineage>
        <taxon>Eukaryota</taxon>
        <taxon>Fungi</taxon>
        <taxon>Dikarya</taxon>
        <taxon>Basidiomycota</taxon>
        <taxon>Agaricomycotina</taxon>
        <taxon>Agaricomycetes</taxon>
        <taxon>Agaricomycetidae</taxon>
        <taxon>Agaricales</taxon>
        <taxon>Marasmiineae</taxon>
        <taxon>Physalacriaceae</taxon>
        <taxon>Guyanagaster</taxon>
    </lineage>
</organism>
<keyword evidence="10 13" id="KW-0408">Iron</keyword>
<keyword evidence="9" id="KW-0560">Oxidoreductase</keyword>
<dbReference type="Gene3D" id="1.10.630.10">
    <property type="entry name" value="Cytochrome P450"/>
    <property type="match status" value="1"/>
</dbReference>
<dbReference type="InterPro" id="IPR001128">
    <property type="entry name" value="Cyt_P450"/>
</dbReference>
<dbReference type="GeneID" id="66111455"/>
<evidence type="ECO:0000256" key="2">
    <source>
        <dbReference type="ARBA" id="ARBA00004370"/>
    </source>
</evidence>
<comment type="caution">
    <text evidence="14">The sequence shown here is derived from an EMBL/GenBank/DDBJ whole genome shotgun (WGS) entry which is preliminary data.</text>
</comment>
<dbReference type="EMBL" id="MU250556">
    <property type="protein sequence ID" value="KAG7441875.1"/>
    <property type="molecule type" value="Genomic_DNA"/>
</dbReference>
<evidence type="ECO:0000256" key="7">
    <source>
        <dbReference type="ARBA" id="ARBA00022723"/>
    </source>
</evidence>
<evidence type="ECO:0000256" key="9">
    <source>
        <dbReference type="ARBA" id="ARBA00023002"/>
    </source>
</evidence>
<dbReference type="Pfam" id="PF00067">
    <property type="entry name" value="p450"/>
    <property type="match status" value="1"/>
</dbReference>
<evidence type="ECO:0000256" key="10">
    <source>
        <dbReference type="ARBA" id="ARBA00023004"/>
    </source>
</evidence>
<dbReference type="GO" id="GO:0005506">
    <property type="term" value="F:iron ion binding"/>
    <property type="evidence" value="ECO:0007669"/>
    <property type="project" value="InterPro"/>
</dbReference>
<dbReference type="AlphaFoldDB" id="A0A9P8ANG3"/>
<protein>
    <submittedName>
        <fullName evidence="14">Cytochrome P450</fullName>
    </submittedName>
</protein>
<dbReference type="InterPro" id="IPR050121">
    <property type="entry name" value="Cytochrome_P450_monoxygenase"/>
</dbReference>